<sequence length="107" mass="11311">MTTGPAEVPAHPTTTEDVPATPGWVEGSVEAAFATLPCRGPGVTILRNAYLDCLAGVGRTEDLDAGHDRCRQALLTALVAKEGVRPDLLRAFETKLEALEAEISARI</sequence>
<protein>
    <submittedName>
        <fullName evidence="2">Uncharacterized protein</fullName>
    </submittedName>
</protein>
<dbReference type="Proteomes" id="UP000561066">
    <property type="component" value="Unassembled WGS sequence"/>
</dbReference>
<evidence type="ECO:0000256" key="1">
    <source>
        <dbReference type="SAM" id="MobiDB-lite"/>
    </source>
</evidence>
<name>A0A7W4J6L7_9PROT</name>
<reference evidence="2 3" key="1">
    <citation type="submission" date="2020-04" db="EMBL/GenBank/DDBJ databases">
        <title>Description of novel Gluconacetobacter.</title>
        <authorList>
            <person name="Sombolestani A."/>
        </authorList>
    </citation>
    <scope>NUCLEOTIDE SEQUENCE [LARGE SCALE GENOMIC DNA]</scope>
    <source>
        <strain evidence="2 3">LMG 21312</strain>
    </source>
</reference>
<organism evidence="2 3">
    <name type="scientific">Gluconacetobacter johannae</name>
    <dbReference type="NCBI Taxonomy" id="112140"/>
    <lineage>
        <taxon>Bacteria</taxon>
        <taxon>Pseudomonadati</taxon>
        <taxon>Pseudomonadota</taxon>
        <taxon>Alphaproteobacteria</taxon>
        <taxon>Acetobacterales</taxon>
        <taxon>Acetobacteraceae</taxon>
        <taxon>Gluconacetobacter</taxon>
    </lineage>
</organism>
<dbReference type="AlphaFoldDB" id="A0A7W4J6L7"/>
<comment type="caution">
    <text evidence="2">The sequence shown here is derived from an EMBL/GenBank/DDBJ whole genome shotgun (WGS) entry which is preliminary data.</text>
</comment>
<proteinExistence type="predicted"/>
<feature type="region of interest" description="Disordered" evidence="1">
    <location>
        <begin position="1"/>
        <end position="22"/>
    </location>
</feature>
<evidence type="ECO:0000313" key="3">
    <source>
        <dbReference type="Proteomes" id="UP000561066"/>
    </source>
</evidence>
<gene>
    <name evidence="2" type="ORF">HLH21_06335</name>
</gene>
<accession>A0A7W4J6L7</accession>
<evidence type="ECO:0000313" key="2">
    <source>
        <dbReference type="EMBL" id="MBB2175549.1"/>
    </source>
</evidence>
<dbReference type="RefSeq" id="WP_182942457.1">
    <property type="nucleotide sequence ID" value="NZ_JABEQH010000007.1"/>
</dbReference>
<dbReference type="EMBL" id="JABEQH010000007">
    <property type="protein sequence ID" value="MBB2175549.1"/>
    <property type="molecule type" value="Genomic_DNA"/>
</dbReference>
<keyword evidence="3" id="KW-1185">Reference proteome</keyword>